<organism evidence="1 2">
    <name type="scientific">Schistosoma margrebowiei</name>
    <dbReference type="NCBI Taxonomy" id="48269"/>
    <lineage>
        <taxon>Eukaryota</taxon>
        <taxon>Metazoa</taxon>
        <taxon>Spiralia</taxon>
        <taxon>Lophotrochozoa</taxon>
        <taxon>Platyhelminthes</taxon>
        <taxon>Trematoda</taxon>
        <taxon>Digenea</taxon>
        <taxon>Strigeidida</taxon>
        <taxon>Schistosomatoidea</taxon>
        <taxon>Schistosomatidae</taxon>
        <taxon>Schistosoma</taxon>
    </lineage>
</organism>
<keyword evidence="2" id="KW-1185">Reference proteome</keyword>
<reference evidence="1 2" key="1">
    <citation type="submission" date="2018-11" db="EMBL/GenBank/DDBJ databases">
        <authorList>
            <consortium name="Pathogen Informatics"/>
        </authorList>
    </citation>
    <scope>NUCLEOTIDE SEQUENCE [LARGE SCALE GENOMIC DNA]</scope>
    <source>
        <strain evidence="1 2">Zambia</strain>
    </source>
</reference>
<accession>A0A183N2A1</accession>
<dbReference type="AlphaFoldDB" id="A0A183N2A1"/>
<gene>
    <name evidence="1" type="ORF">SMRZ_LOCUS22426</name>
</gene>
<dbReference type="EMBL" id="UZAI01019154">
    <property type="protein sequence ID" value="VDP43227.1"/>
    <property type="molecule type" value="Genomic_DNA"/>
</dbReference>
<proteinExistence type="predicted"/>
<evidence type="ECO:0000313" key="2">
    <source>
        <dbReference type="Proteomes" id="UP000277204"/>
    </source>
</evidence>
<evidence type="ECO:0000313" key="1">
    <source>
        <dbReference type="EMBL" id="VDP43227.1"/>
    </source>
</evidence>
<dbReference type="Proteomes" id="UP000277204">
    <property type="component" value="Unassembled WGS sequence"/>
</dbReference>
<name>A0A183N2A1_9TREM</name>
<protein>
    <submittedName>
        <fullName evidence="1">Uncharacterized protein</fullName>
    </submittedName>
</protein>
<sequence length="29" mass="3428">MVVVHVNQIMKWIQKLLVLIKIKIILQSV</sequence>